<dbReference type="PANTHER" id="PTHR43004:SF19">
    <property type="entry name" value="BINDING MONOOXYGENASE, PUTATIVE (JCVI)-RELATED"/>
    <property type="match status" value="1"/>
</dbReference>
<dbReference type="AlphaFoldDB" id="A0A9P6XGN0"/>
<evidence type="ECO:0000256" key="1">
    <source>
        <dbReference type="ARBA" id="ARBA00001974"/>
    </source>
</evidence>
<comment type="caution">
    <text evidence="6">The sequence shown here is derived from an EMBL/GenBank/DDBJ whole genome shotgun (WGS) entry which is preliminary data.</text>
</comment>
<accession>A0A9P6XGN0</accession>
<evidence type="ECO:0000256" key="4">
    <source>
        <dbReference type="ARBA" id="ARBA00023002"/>
    </source>
</evidence>
<evidence type="ECO:0000256" key="2">
    <source>
        <dbReference type="ARBA" id="ARBA00022630"/>
    </source>
</evidence>
<keyword evidence="3" id="KW-0274">FAD</keyword>
<dbReference type="PANTHER" id="PTHR43004">
    <property type="entry name" value="TRK SYSTEM POTASSIUM UPTAKE PROTEIN"/>
    <property type="match status" value="1"/>
</dbReference>
<reference evidence="6" key="1">
    <citation type="journal article" date="2020" name="Microb. Genom.">
        <title>Genetic diversity of clinical and environmental Mucorales isolates obtained from an investigation of mucormycosis cases among solid organ transplant recipients.</title>
        <authorList>
            <person name="Nguyen M.H."/>
            <person name="Kaul D."/>
            <person name="Muto C."/>
            <person name="Cheng S.J."/>
            <person name="Richter R.A."/>
            <person name="Bruno V.M."/>
            <person name="Liu G."/>
            <person name="Beyhan S."/>
            <person name="Sundermann A.J."/>
            <person name="Mounaud S."/>
            <person name="Pasculle A.W."/>
            <person name="Nierman W.C."/>
            <person name="Driscoll E."/>
            <person name="Cumbie R."/>
            <person name="Clancy C.J."/>
            <person name="Dupont C.L."/>
        </authorList>
    </citation>
    <scope>NUCLEOTIDE SEQUENCE</scope>
    <source>
        <strain evidence="6">GL11</strain>
    </source>
</reference>
<dbReference type="Gene3D" id="3.50.50.60">
    <property type="entry name" value="FAD/NAD(P)-binding domain"/>
    <property type="match status" value="1"/>
</dbReference>
<keyword evidence="4" id="KW-0560">Oxidoreductase</keyword>
<dbReference type="InterPro" id="IPR050641">
    <property type="entry name" value="RIFMO-like"/>
</dbReference>
<feature type="domain" description="FAD-binding" evidence="5">
    <location>
        <begin position="7"/>
        <end position="372"/>
    </location>
</feature>
<organism evidence="6 7">
    <name type="scientific">Rhizopus oryzae</name>
    <name type="common">Mucormycosis agent</name>
    <name type="synonym">Rhizopus arrhizus var. delemar</name>
    <dbReference type="NCBI Taxonomy" id="64495"/>
    <lineage>
        <taxon>Eukaryota</taxon>
        <taxon>Fungi</taxon>
        <taxon>Fungi incertae sedis</taxon>
        <taxon>Mucoromycota</taxon>
        <taxon>Mucoromycotina</taxon>
        <taxon>Mucoromycetes</taxon>
        <taxon>Mucorales</taxon>
        <taxon>Mucorineae</taxon>
        <taxon>Rhizopodaceae</taxon>
        <taxon>Rhizopus</taxon>
    </lineage>
</organism>
<protein>
    <recommendedName>
        <fullName evidence="5">FAD-binding domain-containing protein</fullName>
    </recommendedName>
</protein>
<dbReference type="GO" id="GO:0016709">
    <property type="term" value="F:oxidoreductase activity, acting on paired donors, with incorporation or reduction of molecular oxygen, NAD(P)H as one donor, and incorporation of one atom of oxygen"/>
    <property type="evidence" value="ECO:0007669"/>
    <property type="project" value="UniProtKB-ARBA"/>
</dbReference>
<dbReference type="InterPro" id="IPR002938">
    <property type="entry name" value="FAD-bd"/>
</dbReference>
<comment type="cofactor">
    <cofactor evidence="1">
        <name>FAD</name>
        <dbReference type="ChEBI" id="CHEBI:57692"/>
    </cofactor>
</comment>
<dbReference type="EMBL" id="JAANQT010000226">
    <property type="protein sequence ID" value="KAG1313033.1"/>
    <property type="molecule type" value="Genomic_DNA"/>
</dbReference>
<keyword evidence="2" id="KW-0285">Flavoprotein</keyword>
<name>A0A9P6XGN0_RHIOR</name>
<dbReference type="PRINTS" id="PR00420">
    <property type="entry name" value="RNGMNOXGNASE"/>
</dbReference>
<evidence type="ECO:0000313" key="6">
    <source>
        <dbReference type="EMBL" id="KAG1313033.1"/>
    </source>
</evidence>
<evidence type="ECO:0000259" key="5">
    <source>
        <dbReference type="Pfam" id="PF01494"/>
    </source>
</evidence>
<dbReference type="OrthoDB" id="2690153at2759"/>
<proteinExistence type="predicted"/>
<dbReference type="Proteomes" id="UP000716291">
    <property type="component" value="Unassembled WGS sequence"/>
</dbReference>
<evidence type="ECO:0000256" key="3">
    <source>
        <dbReference type="ARBA" id="ARBA00022827"/>
    </source>
</evidence>
<dbReference type="Gene3D" id="3.30.70.2450">
    <property type="match status" value="1"/>
</dbReference>
<evidence type="ECO:0000313" key="7">
    <source>
        <dbReference type="Proteomes" id="UP000716291"/>
    </source>
</evidence>
<keyword evidence="7" id="KW-1185">Reference proteome</keyword>
<dbReference type="InterPro" id="IPR036188">
    <property type="entry name" value="FAD/NAD-bd_sf"/>
</dbReference>
<sequence length="608" mass="68579">MTEITQVDVLVSGAGPVGLYFSYLMALRGHSVYCLDPKIGPTDQSRALLVTSRTMEILEGKGLAGEFLADGFISSGIRVFRKGSIIGKIDALGDTLFPHMTAVMQSRTEYILTDHLEKSTSCQVHWENELISYTQDDEKVISIVLDKKTGQEHKVQSRYIIGADGSHSRVRKGCPDFTYEGVAIDTKFFLADLTIEGENIKNMRDRMNMFVTHLGFMGMVPINPCSKEKEKEHVFRVFANLEAYQRSETNQNNSTHGLTKKNEAPTLEFIQSFIDKATAPLKFETKDLIWSSYFKINERMANNYRHKRAFLMGDAAHCHSPAGGQGMNLGLQDADNLAWKLSDVLNGYAVHPDELLDSYHAERYPHASATIKTTGNATQTGLSEGYIMKTIRETAIQAAFVIPQIREYAFKNTMQLYVTIDASTSKILGTSDKGLIKPGYFLPDTEPLRQHKFGKRLGIIPRLNLRETLIQNDKFAVIFIGTCYSGANPNKDLMAAFWKYARSYPVKRIVVESSWHVHFNHYPDFVLQQEEHDAQSSFYSEERLDSTLSLTSRSGLLSYFPKYLSGPTPSAVLFVRPDLYVAQSKIVYNKDDLKAAMEYLNVIYVNKE</sequence>
<gene>
    <name evidence="6" type="ORF">G6F64_002561</name>
</gene>
<dbReference type="SUPFAM" id="SSF51905">
    <property type="entry name" value="FAD/NAD(P)-binding domain"/>
    <property type="match status" value="1"/>
</dbReference>
<dbReference type="Pfam" id="PF01494">
    <property type="entry name" value="FAD_binding_3"/>
    <property type="match status" value="1"/>
</dbReference>
<dbReference type="GO" id="GO:0071949">
    <property type="term" value="F:FAD binding"/>
    <property type="evidence" value="ECO:0007669"/>
    <property type="project" value="InterPro"/>
</dbReference>